<dbReference type="Proteomes" id="UP001432059">
    <property type="component" value="Plasmid pQD2021"/>
</dbReference>
<dbReference type="AlphaFoldDB" id="A0AAU0F6P7"/>
<geneLocation type="plasmid" evidence="1 2">
    <name>pQD2021</name>
</geneLocation>
<proteinExistence type="predicted"/>
<dbReference type="EMBL" id="CP136427">
    <property type="protein sequence ID" value="WOC53093.1"/>
    <property type="molecule type" value="Genomic_DNA"/>
</dbReference>
<evidence type="ECO:0000313" key="2">
    <source>
        <dbReference type="Proteomes" id="UP001432059"/>
    </source>
</evidence>
<sequence>MNKKGNNKDVIKTRIEEIDYDIIQEFKDNPNIRTILYTERLFSFMRKKDLTL</sequence>
<protein>
    <submittedName>
        <fullName evidence="1">Uncharacterized protein</fullName>
    </submittedName>
</protein>
<evidence type="ECO:0000313" key="1">
    <source>
        <dbReference type="EMBL" id="WOC53093.1"/>
    </source>
</evidence>
<reference evidence="1" key="1">
    <citation type="submission" date="2023-10" db="EMBL/GenBank/DDBJ databases">
        <title>Characterization and whole genome sequencing of a novel strain of Bergeyella porcorum QD2021 isolated from pig.</title>
        <authorList>
            <person name="Liu G."/>
            <person name="Chen C."/>
            <person name="Han X."/>
        </authorList>
    </citation>
    <scope>NUCLEOTIDE SEQUENCE</scope>
    <source>
        <strain evidence="1">QD2021</strain>
        <plasmid evidence="1">pQD2021</plasmid>
    </source>
</reference>
<keyword evidence="1" id="KW-0614">Plasmid</keyword>
<accession>A0AAU0F6P7</accession>
<gene>
    <name evidence="1" type="ORF">BPO_p0010</name>
</gene>
<organism evidence="1 2">
    <name type="scientific">Bergeyella porcorum</name>
    <dbReference type="NCBI Taxonomy" id="1735111"/>
    <lineage>
        <taxon>Bacteria</taxon>
        <taxon>Pseudomonadati</taxon>
        <taxon>Bacteroidota</taxon>
        <taxon>Flavobacteriia</taxon>
        <taxon>Flavobacteriales</taxon>
        <taxon>Weeksellaceae</taxon>
        <taxon>Bergeyella</taxon>
    </lineage>
</organism>
<name>A0AAU0F6P7_9FLAO</name>
<dbReference type="KEGG" id="bpor:BPO_p0010"/>
<keyword evidence="2" id="KW-1185">Reference proteome</keyword>